<feature type="compositionally biased region" description="Polar residues" evidence="1">
    <location>
        <begin position="19"/>
        <end position="46"/>
    </location>
</feature>
<feature type="region of interest" description="Disordered" evidence="1">
    <location>
        <begin position="90"/>
        <end position="113"/>
    </location>
</feature>
<keyword evidence="3" id="KW-1185">Reference proteome</keyword>
<dbReference type="OrthoDB" id="2290166at2759"/>
<proteinExistence type="predicted"/>
<reference evidence="2 3" key="1">
    <citation type="submission" date="2016-07" db="EMBL/GenBank/DDBJ databases">
        <title>Pervasive Adenine N6-methylation of Active Genes in Fungi.</title>
        <authorList>
            <consortium name="DOE Joint Genome Institute"/>
            <person name="Mondo S.J."/>
            <person name="Dannebaum R.O."/>
            <person name="Kuo R.C."/>
            <person name="Labutti K."/>
            <person name="Haridas S."/>
            <person name="Kuo A."/>
            <person name="Salamov A."/>
            <person name="Ahrendt S.R."/>
            <person name="Lipzen A."/>
            <person name="Sullivan W."/>
            <person name="Andreopoulos W.B."/>
            <person name="Clum A."/>
            <person name="Lindquist E."/>
            <person name="Daum C."/>
            <person name="Ramamoorthy G.K."/>
            <person name="Gryganskyi A."/>
            <person name="Culley D."/>
            <person name="Magnuson J.K."/>
            <person name="James T.Y."/>
            <person name="O'Malley M.A."/>
            <person name="Stajich J.E."/>
            <person name="Spatafora J.W."/>
            <person name="Visel A."/>
            <person name="Grigoriev I.V."/>
        </authorList>
    </citation>
    <scope>NUCLEOTIDE SEQUENCE [LARGE SCALE GENOMIC DNA]</scope>
    <source>
        <strain evidence="2 3">NRRL 2496</strain>
    </source>
</reference>
<evidence type="ECO:0000256" key="1">
    <source>
        <dbReference type="SAM" id="MobiDB-lite"/>
    </source>
</evidence>
<accession>A0A1X2H5G5</accession>
<evidence type="ECO:0000313" key="2">
    <source>
        <dbReference type="EMBL" id="ORY93718.1"/>
    </source>
</evidence>
<dbReference type="AlphaFoldDB" id="A0A1X2H5G5"/>
<sequence>MSKSRKAATQNVEGDENELLQSQETTYQTSKILVKRLSNQEQTKTKNVVMKKLSPETDGAITQAQSAEEHVHQPVDSDFVPDLEKFKSKAAGQCDAGVQTDHSQDETQEDEDYEDTFEDSEEEFDNARFRQLLESGALSRILEKHGWRPRQEKRLSTEELSEALTIKQTLNNERRNQGRMEGGLKEFQRQAAKDTYLVNAWPKQPVACAQALALMKELCNIEDRTTCTITSGIVTKYSTLIKSWRTTLHSQVDTWIHKEFKYPMDIFPNVETATDRRQSLSYLAEKSRFARKNYSTSGALLQNKCLLMYRLAKFTDSIMYRDDTDARSFAEDSTYNRIYNDLLDDQSCASQRINWVVVQDMIREEFSDAIEDGRWTTLRAMGEE</sequence>
<name>A0A1X2H5G5_SYNRA</name>
<dbReference type="InParanoid" id="A0A1X2H5G5"/>
<comment type="caution">
    <text evidence="2">The sequence shown here is derived from an EMBL/GenBank/DDBJ whole genome shotgun (WGS) entry which is preliminary data.</text>
</comment>
<feature type="region of interest" description="Disordered" evidence="1">
    <location>
        <begin position="1"/>
        <end position="72"/>
    </location>
</feature>
<protein>
    <submittedName>
        <fullName evidence="2">Uncharacterized protein</fullName>
    </submittedName>
</protein>
<dbReference type="EMBL" id="MCGN01000008">
    <property type="protein sequence ID" value="ORY93718.1"/>
    <property type="molecule type" value="Genomic_DNA"/>
</dbReference>
<dbReference type="Proteomes" id="UP000242180">
    <property type="component" value="Unassembled WGS sequence"/>
</dbReference>
<organism evidence="2 3">
    <name type="scientific">Syncephalastrum racemosum</name>
    <name type="common">Filamentous fungus</name>
    <dbReference type="NCBI Taxonomy" id="13706"/>
    <lineage>
        <taxon>Eukaryota</taxon>
        <taxon>Fungi</taxon>
        <taxon>Fungi incertae sedis</taxon>
        <taxon>Mucoromycota</taxon>
        <taxon>Mucoromycotina</taxon>
        <taxon>Mucoromycetes</taxon>
        <taxon>Mucorales</taxon>
        <taxon>Syncephalastraceae</taxon>
        <taxon>Syncephalastrum</taxon>
    </lineage>
</organism>
<gene>
    <name evidence="2" type="ORF">BCR43DRAFT_506992</name>
</gene>
<evidence type="ECO:0000313" key="3">
    <source>
        <dbReference type="Proteomes" id="UP000242180"/>
    </source>
</evidence>